<accession>A0A0J8ULX1</accession>
<evidence type="ECO:0000313" key="2">
    <source>
        <dbReference type="EMBL" id="KMU88553.1"/>
    </source>
</evidence>
<feature type="compositionally biased region" description="Polar residues" evidence="1">
    <location>
        <begin position="1"/>
        <end position="10"/>
    </location>
</feature>
<protein>
    <submittedName>
        <fullName evidence="2">Uncharacterized protein</fullName>
    </submittedName>
</protein>
<proteinExistence type="predicted"/>
<dbReference type="AlphaFoldDB" id="A0A0J8ULX1"/>
<organism evidence="2 3">
    <name type="scientific">Coccidioides immitis H538.4</name>
    <dbReference type="NCBI Taxonomy" id="396776"/>
    <lineage>
        <taxon>Eukaryota</taxon>
        <taxon>Fungi</taxon>
        <taxon>Dikarya</taxon>
        <taxon>Ascomycota</taxon>
        <taxon>Pezizomycotina</taxon>
        <taxon>Eurotiomycetes</taxon>
        <taxon>Eurotiomycetidae</taxon>
        <taxon>Onygenales</taxon>
        <taxon>Onygenaceae</taxon>
        <taxon>Coccidioides</taxon>
    </lineage>
</organism>
<dbReference type="EMBL" id="DS017005">
    <property type="protein sequence ID" value="KMU88553.1"/>
    <property type="molecule type" value="Genomic_DNA"/>
</dbReference>
<gene>
    <name evidence="2" type="ORF">CIHG_06353</name>
</gene>
<reference evidence="3" key="1">
    <citation type="journal article" date="2010" name="Genome Res.">
        <title>Population genomic sequencing of Coccidioides fungi reveals recent hybridization and transposon control.</title>
        <authorList>
            <person name="Neafsey D.E."/>
            <person name="Barker B.M."/>
            <person name="Sharpton T.J."/>
            <person name="Stajich J.E."/>
            <person name="Park D.J."/>
            <person name="Whiston E."/>
            <person name="Hung C.-Y."/>
            <person name="McMahan C."/>
            <person name="White J."/>
            <person name="Sykes S."/>
            <person name="Heiman D."/>
            <person name="Young S."/>
            <person name="Zeng Q."/>
            <person name="Abouelleil A."/>
            <person name="Aftuck L."/>
            <person name="Bessette D."/>
            <person name="Brown A."/>
            <person name="FitzGerald M."/>
            <person name="Lui A."/>
            <person name="Macdonald J.P."/>
            <person name="Priest M."/>
            <person name="Orbach M.J."/>
            <person name="Galgiani J.N."/>
            <person name="Kirkland T.N."/>
            <person name="Cole G.T."/>
            <person name="Birren B.W."/>
            <person name="Henn M.R."/>
            <person name="Taylor J.W."/>
            <person name="Rounsley S.D."/>
        </authorList>
    </citation>
    <scope>NUCLEOTIDE SEQUENCE [LARGE SCALE GENOMIC DNA]</scope>
    <source>
        <strain evidence="3">H538.4</strain>
    </source>
</reference>
<name>A0A0J8ULX1_COCIT</name>
<dbReference type="VEuPathDB" id="FungiDB:CIHG_06353"/>
<feature type="region of interest" description="Disordered" evidence="1">
    <location>
        <begin position="1"/>
        <end position="33"/>
    </location>
</feature>
<evidence type="ECO:0000313" key="3">
    <source>
        <dbReference type="Proteomes" id="UP000054563"/>
    </source>
</evidence>
<sequence length="107" mass="12295">MSPVYINTVSHPPRRPARTDQRTDQSRATQTPARLATGGWREILRWLFRPPSAEAQRSWRRLSEIARLAAFPTGMSRNLLPKQLRLIMELDGIHERDIEGPPYGPKP</sequence>
<evidence type="ECO:0000256" key="1">
    <source>
        <dbReference type="SAM" id="MobiDB-lite"/>
    </source>
</evidence>
<dbReference type="Proteomes" id="UP000054563">
    <property type="component" value="Unassembled WGS sequence"/>
</dbReference>